<dbReference type="SUPFAM" id="SSF82866">
    <property type="entry name" value="Multidrug efflux transporter AcrB transmembrane domain"/>
    <property type="match status" value="2"/>
</dbReference>
<dbReference type="Pfam" id="PF03176">
    <property type="entry name" value="MMPL"/>
    <property type="match status" value="2"/>
</dbReference>
<evidence type="ECO:0000256" key="6">
    <source>
        <dbReference type="ARBA" id="ARBA00023136"/>
    </source>
</evidence>
<dbReference type="InterPro" id="IPR050545">
    <property type="entry name" value="Mycobact_MmpL"/>
</dbReference>
<keyword evidence="11" id="KW-1185">Reference proteome</keyword>
<evidence type="ECO:0000256" key="5">
    <source>
        <dbReference type="ARBA" id="ARBA00022989"/>
    </source>
</evidence>
<feature type="transmembrane region" description="Helical" evidence="8">
    <location>
        <begin position="569"/>
        <end position="591"/>
    </location>
</feature>
<dbReference type="Proteomes" id="UP000239209">
    <property type="component" value="Unassembled WGS sequence"/>
</dbReference>
<name>A0A2T0SDN7_9ACTN</name>
<dbReference type="InterPro" id="IPR004869">
    <property type="entry name" value="MMPL_dom"/>
</dbReference>
<keyword evidence="3" id="KW-1003">Cell membrane</keyword>
<comment type="caution">
    <text evidence="10">The sequence shown here is derived from an EMBL/GenBank/DDBJ whole genome shotgun (WGS) entry which is preliminary data.</text>
</comment>
<feature type="transmembrane region" description="Helical" evidence="8">
    <location>
        <begin position="227"/>
        <end position="246"/>
    </location>
</feature>
<dbReference type="Gene3D" id="1.20.1640.10">
    <property type="entry name" value="Multidrug efflux transporter AcrB transmembrane domain"/>
    <property type="match status" value="2"/>
</dbReference>
<organism evidence="10 11">
    <name type="scientific">Pseudosporangium ferrugineum</name>
    <dbReference type="NCBI Taxonomy" id="439699"/>
    <lineage>
        <taxon>Bacteria</taxon>
        <taxon>Bacillati</taxon>
        <taxon>Actinomycetota</taxon>
        <taxon>Actinomycetes</taxon>
        <taxon>Micromonosporales</taxon>
        <taxon>Micromonosporaceae</taxon>
        <taxon>Pseudosporangium</taxon>
    </lineage>
</organism>
<dbReference type="RefSeq" id="WP_106125989.1">
    <property type="nucleotide sequence ID" value="NZ_PVZG01000003.1"/>
</dbReference>
<feature type="region of interest" description="Disordered" evidence="7">
    <location>
        <begin position="334"/>
        <end position="365"/>
    </location>
</feature>
<keyword evidence="5 8" id="KW-1133">Transmembrane helix</keyword>
<sequence length="746" mass="77473">MATLLYRLGRFSFRRRKLVVSLWMLLLALLTTGALTLGGSTVDAFSIPGTESQRALDDLKKDLPGAAGASLTLVVRAPLGQTLDEGVQRSGVAAVVKRASALPGVIAVSDPFRTGQLDRSRTIALVAVQYAAEQDELTSTDREAFDALAQSSTEQRPEVVPGGVAGGPPEIGVTEVAGVLVAAVVLVVTFGSLVAAGMTLLTALAGVIAGMCGLLLVTAVVDVSSTAPILALMLGLAVGIDYALFISSRHRTQLSAGLPAEESVARATATAGSAVLFAGATVVIALAGLSIVGVPFLAAMGLAAAGTVLTAVLVALTLLPAVLAFTGDRILPRSQRRRTKAATDPARGDHEGQGDRPGQAGHAGDGEERAFGFRWARWVVRFRIPVLLVLVLGLGALSLPTRDMRLALPDNGTAPADSPQRDAYDLTTSAFGAGANGPLLVVIRGARADTVTTVRGRLTVTLRNLPHVAAVGAGPASRSRTTQVLVVTPTSGPSSVETARLVHDIRDSATAYADSDTTIAVTGATAVGVDVSQKLTAALPEYLAVVIGLSFLLLLVAFRSVLVPLKATLGFLLTMGATFGVTVGVFQHGWASELFGVDRPGPLVSFLPIIMMGVLFGLAMDYEVFIVSRVREEFVHGEHATAATVAGVGHGARVVTAAALIMAAVFGGFVLIEDPTIKTIGFGLAVGVLIDAFLVRMTLVPAVLTLLGRRAWAFPRWLDRITPKVDIEGENLRPRPESEAPELVRV</sequence>
<dbReference type="OrthoDB" id="7051771at2"/>
<comment type="subcellular location">
    <subcellularLocation>
        <location evidence="1">Cell membrane</location>
        <topology evidence="1">Multi-pass membrane protein</topology>
    </subcellularLocation>
</comment>
<proteinExistence type="inferred from homology"/>
<dbReference type="PANTHER" id="PTHR33406:SF11">
    <property type="entry name" value="MEMBRANE PROTEIN SCO6666-RELATED"/>
    <property type="match status" value="1"/>
</dbReference>
<evidence type="ECO:0000256" key="8">
    <source>
        <dbReference type="SAM" id="Phobius"/>
    </source>
</evidence>
<evidence type="ECO:0000256" key="3">
    <source>
        <dbReference type="ARBA" id="ARBA00022475"/>
    </source>
</evidence>
<feature type="transmembrane region" description="Helical" evidence="8">
    <location>
        <begin position="298"/>
        <end position="327"/>
    </location>
</feature>
<evidence type="ECO:0000259" key="9">
    <source>
        <dbReference type="PROSITE" id="PS50156"/>
    </source>
</evidence>
<accession>A0A2T0SDN7</accession>
<dbReference type="AlphaFoldDB" id="A0A2T0SDN7"/>
<evidence type="ECO:0000256" key="7">
    <source>
        <dbReference type="SAM" id="MobiDB-lite"/>
    </source>
</evidence>
<feature type="transmembrane region" description="Helical" evidence="8">
    <location>
        <begin position="176"/>
        <end position="196"/>
    </location>
</feature>
<feature type="transmembrane region" description="Helical" evidence="8">
    <location>
        <begin position="684"/>
        <end position="707"/>
    </location>
</feature>
<dbReference type="InterPro" id="IPR000731">
    <property type="entry name" value="SSD"/>
</dbReference>
<feature type="transmembrane region" description="Helical" evidence="8">
    <location>
        <begin position="267"/>
        <end position="292"/>
    </location>
</feature>
<dbReference type="EMBL" id="PVZG01000003">
    <property type="protein sequence ID" value="PRY31532.1"/>
    <property type="molecule type" value="Genomic_DNA"/>
</dbReference>
<evidence type="ECO:0000313" key="11">
    <source>
        <dbReference type="Proteomes" id="UP000239209"/>
    </source>
</evidence>
<comment type="similarity">
    <text evidence="2">Belongs to the resistance-nodulation-cell division (RND) (TC 2.A.6) family. MmpL subfamily.</text>
</comment>
<dbReference type="PANTHER" id="PTHR33406">
    <property type="entry name" value="MEMBRANE PROTEIN MJ1562-RELATED"/>
    <property type="match status" value="1"/>
</dbReference>
<feature type="transmembrane region" description="Helical" evidence="8">
    <location>
        <begin position="603"/>
        <end position="622"/>
    </location>
</feature>
<dbReference type="GO" id="GO:0005886">
    <property type="term" value="C:plasma membrane"/>
    <property type="evidence" value="ECO:0007669"/>
    <property type="project" value="UniProtKB-SubCell"/>
</dbReference>
<reference evidence="10 11" key="1">
    <citation type="submission" date="2018-03" db="EMBL/GenBank/DDBJ databases">
        <title>Genomic Encyclopedia of Archaeal and Bacterial Type Strains, Phase II (KMG-II): from individual species to whole genera.</title>
        <authorList>
            <person name="Goeker M."/>
        </authorList>
    </citation>
    <scope>NUCLEOTIDE SEQUENCE [LARGE SCALE GENOMIC DNA]</scope>
    <source>
        <strain evidence="10 11">DSM 45348</strain>
    </source>
</reference>
<feature type="transmembrane region" description="Helical" evidence="8">
    <location>
        <begin position="378"/>
        <end position="399"/>
    </location>
</feature>
<evidence type="ECO:0000256" key="4">
    <source>
        <dbReference type="ARBA" id="ARBA00022692"/>
    </source>
</evidence>
<feature type="domain" description="SSD" evidence="9">
    <location>
        <begin position="176"/>
        <end position="325"/>
    </location>
</feature>
<feature type="transmembrane region" description="Helical" evidence="8">
    <location>
        <begin position="203"/>
        <end position="221"/>
    </location>
</feature>
<keyword evidence="4 8" id="KW-0812">Transmembrane</keyword>
<keyword evidence="6 8" id="KW-0472">Membrane</keyword>
<feature type="transmembrane region" description="Helical" evidence="8">
    <location>
        <begin position="542"/>
        <end position="562"/>
    </location>
</feature>
<gene>
    <name evidence="10" type="ORF">CLV70_103419</name>
</gene>
<evidence type="ECO:0000313" key="10">
    <source>
        <dbReference type="EMBL" id="PRY31532.1"/>
    </source>
</evidence>
<evidence type="ECO:0000256" key="1">
    <source>
        <dbReference type="ARBA" id="ARBA00004651"/>
    </source>
</evidence>
<dbReference type="PROSITE" id="PS50156">
    <property type="entry name" value="SSD"/>
    <property type="match status" value="1"/>
</dbReference>
<evidence type="ECO:0000256" key="2">
    <source>
        <dbReference type="ARBA" id="ARBA00010157"/>
    </source>
</evidence>
<protein>
    <submittedName>
        <fullName evidence="10">RND superfamily putative drug exporter</fullName>
    </submittedName>
</protein>
<feature type="transmembrane region" description="Helical" evidence="8">
    <location>
        <begin position="654"/>
        <end position="672"/>
    </location>
</feature>